<keyword evidence="2" id="KW-1185">Reference proteome</keyword>
<name>A0A5B7KBT6_PORTR</name>
<evidence type="ECO:0000313" key="2">
    <source>
        <dbReference type="Proteomes" id="UP000324222"/>
    </source>
</evidence>
<comment type="caution">
    <text evidence="1">The sequence shown here is derived from an EMBL/GenBank/DDBJ whole genome shotgun (WGS) entry which is preliminary data.</text>
</comment>
<evidence type="ECO:0000313" key="1">
    <source>
        <dbReference type="EMBL" id="MPD02718.1"/>
    </source>
</evidence>
<accession>A0A5B7KBT6</accession>
<sequence>MDVFCLKEDKAVRHGLAYMWRAVLFAESILRTESGRGDVTKQGLHGESESVYLSSLIACHKSGVEDSWRRPRRACVPQCDEGGRLVTRMGGRMCY</sequence>
<dbReference type="EMBL" id="VSRR010132805">
    <property type="protein sequence ID" value="MPD02718.1"/>
    <property type="molecule type" value="Genomic_DNA"/>
</dbReference>
<gene>
    <name evidence="1" type="ORF">E2C01_098316</name>
</gene>
<protein>
    <submittedName>
        <fullName evidence="1">Uncharacterized protein</fullName>
    </submittedName>
</protein>
<organism evidence="1 2">
    <name type="scientific">Portunus trituberculatus</name>
    <name type="common">Swimming crab</name>
    <name type="synonym">Neptunus trituberculatus</name>
    <dbReference type="NCBI Taxonomy" id="210409"/>
    <lineage>
        <taxon>Eukaryota</taxon>
        <taxon>Metazoa</taxon>
        <taxon>Ecdysozoa</taxon>
        <taxon>Arthropoda</taxon>
        <taxon>Crustacea</taxon>
        <taxon>Multicrustacea</taxon>
        <taxon>Malacostraca</taxon>
        <taxon>Eumalacostraca</taxon>
        <taxon>Eucarida</taxon>
        <taxon>Decapoda</taxon>
        <taxon>Pleocyemata</taxon>
        <taxon>Brachyura</taxon>
        <taxon>Eubrachyura</taxon>
        <taxon>Portunoidea</taxon>
        <taxon>Portunidae</taxon>
        <taxon>Portuninae</taxon>
        <taxon>Portunus</taxon>
    </lineage>
</organism>
<dbReference type="AlphaFoldDB" id="A0A5B7KBT6"/>
<dbReference type="Proteomes" id="UP000324222">
    <property type="component" value="Unassembled WGS sequence"/>
</dbReference>
<proteinExistence type="predicted"/>
<reference evidence="1 2" key="1">
    <citation type="submission" date="2019-05" db="EMBL/GenBank/DDBJ databases">
        <title>Another draft genome of Portunus trituberculatus and its Hox gene families provides insights of decapod evolution.</title>
        <authorList>
            <person name="Jeong J.-H."/>
            <person name="Song I."/>
            <person name="Kim S."/>
            <person name="Choi T."/>
            <person name="Kim D."/>
            <person name="Ryu S."/>
            <person name="Kim W."/>
        </authorList>
    </citation>
    <scope>NUCLEOTIDE SEQUENCE [LARGE SCALE GENOMIC DNA]</scope>
    <source>
        <tissue evidence="1">Muscle</tissue>
    </source>
</reference>